<comment type="caution">
    <text evidence="1">The sequence shown here is derived from an EMBL/GenBank/DDBJ whole genome shotgun (WGS) entry which is preliminary data.</text>
</comment>
<gene>
    <name evidence="1" type="ORF">HHI36_022062</name>
</gene>
<dbReference type="EMBL" id="JABFTP020000042">
    <property type="protein sequence ID" value="KAL3271587.1"/>
    <property type="molecule type" value="Genomic_DNA"/>
</dbReference>
<name>A0ABD2MZJ8_9CUCU</name>
<dbReference type="Proteomes" id="UP001516400">
    <property type="component" value="Unassembled WGS sequence"/>
</dbReference>
<sequence>RFRNAIKSVKTYSRADVGSDYNSVVAKIRIKLKKINNHLKERRTNLEALRDIDKKILMTRRRNGEMQNLNRIAGYFENDQMWMKIGDKARNIAKEVLGKKNGRKREEWMTDEILQLDGEEKTTKQQQNRIQQQQ</sequence>
<dbReference type="AlphaFoldDB" id="A0ABD2MZJ8"/>
<evidence type="ECO:0000313" key="2">
    <source>
        <dbReference type="Proteomes" id="UP001516400"/>
    </source>
</evidence>
<accession>A0ABD2MZJ8</accession>
<proteinExistence type="predicted"/>
<feature type="non-terminal residue" evidence="1">
    <location>
        <position position="1"/>
    </location>
</feature>
<protein>
    <submittedName>
        <fullName evidence="1">Uncharacterized protein</fullName>
    </submittedName>
</protein>
<evidence type="ECO:0000313" key="1">
    <source>
        <dbReference type="EMBL" id="KAL3271587.1"/>
    </source>
</evidence>
<keyword evidence="2" id="KW-1185">Reference proteome</keyword>
<reference evidence="1 2" key="1">
    <citation type="journal article" date="2021" name="BMC Biol.">
        <title>Horizontally acquired antibacterial genes associated with adaptive radiation of ladybird beetles.</title>
        <authorList>
            <person name="Li H.S."/>
            <person name="Tang X.F."/>
            <person name="Huang Y.H."/>
            <person name="Xu Z.Y."/>
            <person name="Chen M.L."/>
            <person name="Du X.Y."/>
            <person name="Qiu B.Y."/>
            <person name="Chen P.T."/>
            <person name="Zhang W."/>
            <person name="Slipinski A."/>
            <person name="Escalona H.E."/>
            <person name="Waterhouse R.M."/>
            <person name="Zwick A."/>
            <person name="Pang H."/>
        </authorList>
    </citation>
    <scope>NUCLEOTIDE SEQUENCE [LARGE SCALE GENOMIC DNA]</scope>
    <source>
        <strain evidence="1">SYSU2018</strain>
    </source>
</reference>
<organism evidence="1 2">
    <name type="scientific">Cryptolaemus montrouzieri</name>
    <dbReference type="NCBI Taxonomy" id="559131"/>
    <lineage>
        <taxon>Eukaryota</taxon>
        <taxon>Metazoa</taxon>
        <taxon>Ecdysozoa</taxon>
        <taxon>Arthropoda</taxon>
        <taxon>Hexapoda</taxon>
        <taxon>Insecta</taxon>
        <taxon>Pterygota</taxon>
        <taxon>Neoptera</taxon>
        <taxon>Endopterygota</taxon>
        <taxon>Coleoptera</taxon>
        <taxon>Polyphaga</taxon>
        <taxon>Cucujiformia</taxon>
        <taxon>Coccinelloidea</taxon>
        <taxon>Coccinellidae</taxon>
        <taxon>Scymninae</taxon>
        <taxon>Scymnini</taxon>
        <taxon>Cryptolaemus</taxon>
    </lineage>
</organism>